<gene>
    <name evidence="2" type="ORF">A9D14_11420</name>
</gene>
<dbReference type="GO" id="GO:0005524">
    <property type="term" value="F:ATP binding"/>
    <property type="evidence" value="ECO:0007669"/>
    <property type="project" value="InterPro"/>
</dbReference>
<dbReference type="SUPFAM" id="SSF52540">
    <property type="entry name" value="P-loop containing nucleoside triphosphate hydrolases"/>
    <property type="match status" value="1"/>
</dbReference>
<keyword evidence="2" id="KW-0547">Nucleotide-binding</keyword>
<dbReference type="GO" id="GO:0000725">
    <property type="term" value="P:recombinational repair"/>
    <property type="evidence" value="ECO:0007669"/>
    <property type="project" value="TreeGrafter"/>
</dbReference>
<dbReference type="GO" id="GO:0003677">
    <property type="term" value="F:DNA binding"/>
    <property type="evidence" value="ECO:0007669"/>
    <property type="project" value="InterPro"/>
</dbReference>
<dbReference type="AlphaFoldDB" id="A0A1Z1FD81"/>
<dbReference type="Pfam" id="PF13245">
    <property type="entry name" value="AAA_19"/>
    <property type="match status" value="1"/>
</dbReference>
<dbReference type="STRING" id="450378.GCA_001661675_02295"/>
<keyword evidence="3" id="KW-1185">Reference proteome</keyword>
<organism evidence="2 3">
    <name type="scientific">Croceicoccus marinus</name>
    <dbReference type="NCBI Taxonomy" id="450378"/>
    <lineage>
        <taxon>Bacteria</taxon>
        <taxon>Pseudomonadati</taxon>
        <taxon>Pseudomonadota</taxon>
        <taxon>Alphaproteobacteria</taxon>
        <taxon>Sphingomonadales</taxon>
        <taxon>Erythrobacteraceae</taxon>
        <taxon>Croceicoccus</taxon>
    </lineage>
</organism>
<dbReference type="EMBL" id="CP019602">
    <property type="protein sequence ID" value="ARU16673.1"/>
    <property type="molecule type" value="Genomic_DNA"/>
</dbReference>
<dbReference type="InterPro" id="IPR000212">
    <property type="entry name" value="DNA_helicase_UvrD/REP"/>
</dbReference>
<dbReference type="KEGG" id="cman:A9D14_11420"/>
<dbReference type="Proteomes" id="UP000195807">
    <property type="component" value="Chromosome"/>
</dbReference>
<name>A0A1Z1FD81_9SPHN</name>
<reference evidence="2 3" key="1">
    <citation type="submission" date="2017-01" db="EMBL/GenBank/DDBJ databases">
        <title>Complete genome sequence of esterase-producing bacterium Croceicoccus marinus E4A9.</title>
        <authorList>
            <person name="Wu Y.-H."/>
            <person name="Cheng H."/>
            <person name="Xu L."/>
            <person name="Huo Y.-Y."/>
            <person name="Wang C.-S."/>
            <person name="Xu X.-W."/>
        </authorList>
    </citation>
    <scope>NUCLEOTIDE SEQUENCE [LARGE SCALE GENOMIC DNA]</scope>
    <source>
        <strain evidence="2 3">E4A9</strain>
    </source>
</reference>
<proteinExistence type="predicted"/>
<keyword evidence="2" id="KW-0378">Hydrolase</keyword>
<keyword evidence="2" id="KW-0067">ATP-binding</keyword>
<dbReference type="PANTHER" id="PTHR11070">
    <property type="entry name" value="UVRD / RECB / PCRA DNA HELICASE FAMILY MEMBER"/>
    <property type="match status" value="1"/>
</dbReference>
<dbReference type="PANTHER" id="PTHR11070:SF2">
    <property type="entry name" value="ATP-DEPENDENT DNA HELICASE SRS2"/>
    <property type="match status" value="1"/>
</dbReference>
<accession>A0A1Z1FD81</accession>
<dbReference type="GO" id="GO:0043138">
    <property type="term" value="F:3'-5' DNA helicase activity"/>
    <property type="evidence" value="ECO:0007669"/>
    <property type="project" value="TreeGrafter"/>
</dbReference>
<keyword evidence="2" id="KW-0347">Helicase</keyword>
<evidence type="ECO:0000313" key="3">
    <source>
        <dbReference type="Proteomes" id="UP000195807"/>
    </source>
</evidence>
<evidence type="ECO:0000313" key="2">
    <source>
        <dbReference type="EMBL" id="ARU16673.1"/>
    </source>
</evidence>
<evidence type="ECO:0000256" key="1">
    <source>
        <dbReference type="ARBA" id="ARBA00034923"/>
    </source>
</evidence>
<dbReference type="Gene3D" id="3.40.50.300">
    <property type="entry name" value="P-loop containing nucleotide triphosphate hydrolases"/>
    <property type="match status" value="2"/>
</dbReference>
<protein>
    <recommendedName>
        <fullName evidence="1">DNA 3'-5' helicase II</fullName>
    </recommendedName>
</protein>
<sequence>MAGRASRKMMTEADEKILDCLHTRQSFLIDAGAGSGKTSSLIRALDFIRGPDRSSVIGEGQRVACITFTNVAKNEIIERTEHDPLFVVSTIHDFLWASIKNFQKELRPALLAFNDRLPASSRRKQDQEQLAEALKTVPTIAYSDRGANFLEGRIFHDDLLGVAHIMFHDHPLLSKVVAARFPFIFVDEYQDTDPLVVSALLDHLLKTEHPPLIGFFGDKMQNIYSGGVGELSADQQAQLVQIKKEENYRCSKAVIDVLNKVRTDIQQEPAGANLPGGAVYVSLTGTAPDADIAELAVQKAQDVFGWSVQGELKVLFLTHRLIARKAGYADLLAAFDSRGSFTQDKFQSGEDPIAAFFLKKVEPFITAWREGRVGRAISSLKERPIPIAGAAEKARVKAALDDLIKLIDAGGTIEAILMHLRAAQLVTLLDDLEAAVAGPVVAAEAGSPEAAHQAFLDLLLAVPYLEVSRYRAVLENSMPFSTKHGVKGDEFQNVIVVLDDAGANWNQYSFGKLLAGTDTSESRERRTRHLFYVCCSRAKDKLIVADLGVGAQAKIEALFGASAVAM</sequence>
<dbReference type="InterPro" id="IPR027417">
    <property type="entry name" value="P-loop_NTPase"/>
</dbReference>